<proteinExistence type="inferred from homology"/>
<dbReference type="GO" id="GO:0016639">
    <property type="term" value="F:oxidoreductase activity, acting on the CH-NH2 group of donors, NAD or NADP as acceptor"/>
    <property type="evidence" value="ECO:0007669"/>
    <property type="project" value="InterPro"/>
</dbReference>
<dbReference type="InterPro" id="IPR016211">
    <property type="entry name" value="Glu/Phe/Leu/Val/Trp_DH_bac/arc"/>
</dbReference>
<name>A0A1G7RL33_9PROT</name>
<dbReference type="Pfam" id="PF02812">
    <property type="entry name" value="ELFV_dehydrog_N"/>
    <property type="match status" value="1"/>
</dbReference>
<dbReference type="PROSITE" id="PS00074">
    <property type="entry name" value="GLFV_DEHYDROGENASE"/>
    <property type="match status" value="1"/>
</dbReference>
<dbReference type="InterPro" id="IPR033524">
    <property type="entry name" value="Glu/Leu/Phe/Val_DH_AS"/>
</dbReference>
<dbReference type="InterPro" id="IPR046346">
    <property type="entry name" value="Aminoacid_DH-like_N_sf"/>
</dbReference>
<comment type="similarity">
    <text evidence="1 4">Belongs to the Glu/Leu/Phe/Val dehydrogenases family.</text>
</comment>
<dbReference type="RefSeq" id="WP_218119166.1">
    <property type="nucleotide sequence ID" value="NZ_FNCE01000005.1"/>
</dbReference>
<dbReference type="InterPro" id="IPR006096">
    <property type="entry name" value="Glu/Leu/Phe/Val/Trp_DH_C"/>
</dbReference>
<dbReference type="Gene3D" id="3.40.50.720">
    <property type="entry name" value="NAD(P)-binding Rossmann-like Domain"/>
    <property type="match status" value="1"/>
</dbReference>
<keyword evidence="3" id="KW-0520">NAD</keyword>
<dbReference type="PANTHER" id="PTHR42722:SF1">
    <property type="entry name" value="VALINE DEHYDROGENASE"/>
    <property type="match status" value="1"/>
</dbReference>
<dbReference type="AlphaFoldDB" id="A0A1G7RL33"/>
<dbReference type="SMART" id="SM00839">
    <property type="entry name" value="ELFV_dehydrog"/>
    <property type="match status" value="1"/>
</dbReference>
<keyword evidence="2 4" id="KW-0560">Oxidoreductase</keyword>
<sequence length="305" mass="31638">MYPYPDAEAALTDVLRLSRGMTYKNALAELPFGGGKSVLIGDPHSDKTRALFHGMGRAVDALGGRYKVAEDSGIAVPDVDTMGEVTPHVAGTTADGSSDPSPVTAWGVFHGMRAALRHRHGSDSFAGRRVAVQGVGAVGRKLCRHLAEAGAELVVADTNPEAAREAADALGAAVSEPDALLRADADILAPCAMGAVLNDATIPELRAGIVAGAANNQLEADRHAEMLSQRGVLYAPDYAVNAGGVINISHGGPGYDAQAALAHAARIHDTLLEIFQRAEREATTTAAAADRVAETRFTPRGRGPI</sequence>
<dbReference type="EMBL" id="FNCE01000005">
    <property type="protein sequence ID" value="SDG11423.1"/>
    <property type="molecule type" value="Genomic_DNA"/>
</dbReference>
<dbReference type="PRINTS" id="PR00082">
    <property type="entry name" value="GLFDHDRGNASE"/>
</dbReference>
<dbReference type="SUPFAM" id="SSF53223">
    <property type="entry name" value="Aminoacid dehydrogenase-like, N-terminal domain"/>
    <property type="match status" value="1"/>
</dbReference>
<evidence type="ECO:0000256" key="1">
    <source>
        <dbReference type="ARBA" id="ARBA00006382"/>
    </source>
</evidence>
<organism evidence="6 7">
    <name type="scientific">Limimonas halophila</name>
    <dbReference type="NCBI Taxonomy" id="1082479"/>
    <lineage>
        <taxon>Bacteria</taxon>
        <taxon>Pseudomonadati</taxon>
        <taxon>Pseudomonadota</taxon>
        <taxon>Alphaproteobacteria</taxon>
        <taxon>Rhodospirillales</taxon>
        <taxon>Rhodovibrionaceae</taxon>
        <taxon>Limimonas</taxon>
    </lineage>
</organism>
<dbReference type="STRING" id="1082479.SAMN05216241_105176"/>
<dbReference type="InterPro" id="IPR006095">
    <property type="entry name" value="Glu/Leu/Phe/Val/Trp_DH"/>
</dbReference>
<evidence type="ECO:0000313" key="7">
    <source>
        <dbReference type="Proteomes" id="UP000199415"/>
    </source>
</evidence>
<dbReference type="CDD" id="cd01075">
    <property type="entry name" value="NAD_bind_Leu_Phe_Val_DH"/>
    <property type="match status" value="1"/>
</dbReference>
<dbReference type="PANTHER" id="PTHR42722">
    <property type="entry name" value="LEUCINE DEHYDROGENASE"/>
    <property type="match status" value="1"/>
</dbReference>
<gene>
    <name evidence="6" type="ORF">SAMN05216241_105176</name>
</gene>
<dbReference type="InterPro" id="IPR036291">
    <property type="entry name" value="NAD(P)-bd_dom_sf"/>
</dbReference>
<dbReference type="SUPFAM" id="SSF51735">
    <property type="entry name" value="NAD(P)-binding Rossmann-fold domains"/>
    <property type="match status" value="1"/>
</dbReference>
<evidence type="ECO:0000256" key="2">
    <source>
        <dbReference type="ARBA" id="ARBA00023002"/>
    </source>
</evidence>
<evidence type="ECO:0000313" key="6">
    <source>
        <dbReference type="EMBL" id="SDG11423.1"/>
    </source>
</evidence>
<dbReference type="Gene3D" id="3.40.50.10860">
    <property type="entry name" value="Leucine Dehydrogenase, chain A, domain 1"/>
    <property type="match status" value="1"/>
</dbReference>
<dbReference type="InterPro" id="IPR006097">
    <property type="entry name" value="Glu/Leu/Phe/Val/Trp_DH_dimer"/>
</dbReference>
<evidence type="ECO:0000256" key="4">
    <source>
        <dbReference type="RuleBase" id="RU004417"/>
    </source>
</evidence>
<dbReference type="GO" id="GO:0006520">
    <property type="term" value="P:amino acid metabolic process"/>
    <property type="evidence" value="ECO:0007669"/>
    <property type="project" value="InterPro"/>
</dbReference>
<evidence type="ECO:0000259" key="5">
    <source>
        <dbReference type="SMART" id="SM00839"/>
    </source>
</evidence>
<evidence type="ECO:0000256" key="3">
    <source>
        <dbReference type="ARBA" id="ARBA00023027"/>
    </source>
</evidence>
<accession>A0A1G7RL33</accession>
<reference evidence="6 7" key="1">
    <citation type="submission" date="2016-10" db="EMBL/GenBank/DDBJ databases">
        <authorList>
            <person name="de Groot N.N."/>
        </authorList>
    </citation>
    <scope>NUCLEOTIDE SEQUENCE [LARGE SCALE GENOMIC DNA]</scope>
    <source>
        <strain evidence="6 7">DSM 25584</strain>
    </source>
</reference>
<dbReference type="Proteomes" id="UP000199415">
    <property type="component" value="Unassembled WGS sequence"/>
</dbReference>
<keyword evidence="7" id="KW-1185">Reference proteome</keyword>
<dbReference type="Pfam" id="PF00208">
    <property type="entry name" value="ELFV_dehydrog"/>
    <property type="match status" value="2"/>
</dbReference>
<protein>
    <submittedName>
        <fullName evidence="6">Leucine dehydrogenase</fullName>
    </submittedName>
</protein>
<feature type="domain" description="Glutamate/phenylalanine/leucine/valine/L-tryptophan dehydrogenase C-terminal" evidence="5">
    <location>
        <begin position="98"/>
        <end position="303"/>
    </location>
</feature>